<dbReference type="SUPFAM" id="SSF53448">
    <property type="entry name" value="Nucleotide-diphospho-sugar transferases"/>
    <property type="match status" value="1"/>
</dbReference>
<keyword evidence="12" id="KW-1185">Reference proteome</keyword>
<dbReference type="PANTHER" id="PTHR43197">
    <property type="entry name" value="UTP--GLUCOSE-1-PHOSPHATE URIDYLYLTRANSFERASE"/>
    <property type="match status" value="1"/>
</dbReference>
<evidence type="ECO:0000256" key="3">
    <source>
        <dbReference type="ARBA" id="ARBA00019048"/>
    </source>
</evidence>
<evidence type="ECO:0000256" key="5">
    <source>
        <dbReference type="ARBA" id="ARBA00022695"/>
    </source>
</evidence>
<dbReference type="Proteomes" id="UP000029223">
    <property type="component" value="Unassembled WGS sequence"/>
</dbReference>
<dbReference type="InterPro" id="IPR005771">
    <property type="entry name" value="GalU_uridylyltTrfase_bac/arc"/>
</dbReference>
<evidence type="ECO:0000256" key="8">
    <source>
        <dbReference type="RuleBase" id="RU361259"/>
    </source>
</evidence>
<evidence type="ECO:0000313" key="12">
    <source>
        <dbReference type="Proteomes" id="UP000029223"/>
    </source>
</evidence>
<dbReference type="EMBL" id="BBMS01000003">
    <property type="protein sequence ID" value="GAL24261.1"/>
    <property type="molecule type" value="Genomic_DNA"/>
</dbReference>
<comment type="similarity">
    <text evidence="1 8">Belongs to the UDPGP type 2 family.</text>
</comment>
<comment type="catalytic activity">
    <reaction evidence="7 8">
        <text>alpha-D-glucose 1-phosphate + UTP + H(+) = UDP-alpha-D-glucose + diphosphate</text>
        <dbReference type="Rhea" id="RHEA:19889"/>
        <dbReference type="ChEBI" id="CHEBI:15378"/>
        <dbReference type="ChEBI" id="CHEBI:33019"/>
        <dbReference type="ChEBI" id="CHEBI:46398"/>
        <dbReference type="ChEBI" id="CHEBI:58601"/>
        <dbReference type="ChEBI" id="CHEBI:58885"/>
        <dbReference type="EC" id="2.7.7.9"/>
    </reaction>
</comment>
<evidence type="ECO:0000259" key="9">
    <source>
        <dbReference type="Pfam" id="PF00483"/>
    </source>
</evidence>
<evidence type="ECO:0000256" key="4">
    <source>
        <dbReference type="ARBA" id="ARBA00022679"/>
    </source>
</evidence>
<reference evidence="12" key="2">
    <citation type="submission" date="2014-09" db="EMBL/GenBank/DDBJ databases">
        <authorList>
            <consortium name="NBRP consortium"/>
            <person name="Sawabe T."/>
            <person name="Meirelles P."/>
            <person name="Nakanishi M."/>
            <person name="Sayaka M."/>
            <person name="Hattori M."/>
            <person name="Ohkuma M."/>
        </authorList>
    </citation>
    <scope>NUCLEOTIDE SEQUENCE [LARGE SCALE GENOMIC DNA]</scope>
    <source>
        <strain evidence="12">JCM 19239</strain>
    </source>
</reference>
<accession>A0ABQ0J6C2</accession>
<reference evidence="12" key="1">
    <citation type="submission" date="2014-09" db="EMBL/GenBank/DDBJ databases">
        <title>Vibrio variabilis JCM 19239. (C206) whole genome shotgun sequence.</title>
        <authorList>
            <person name="Sawabe T."/>
            <person name="Meirelles P."/>
            <person name="Nakanishi M."/>
            <person name="Sayaka M."/>
            <person name="Hattori M."/>
            <person name="Ohkuma M."/>
        </authorList>
    </citation>
    <scope>NUCLEOTIDE SEQUENCE [LARGE SCALE GENOMIC DNA]</scope>
    <source>
        <strain evidence="12">JCM 19239</strain>
    </source>
</reference>
<dbReference type="GO" id="GO:0003983">
    <property type="term" value="F:UTP:glucose-1-phosphate uridylyltransferase activity"/>
    <property type="evidence" value="ECO:0007669"/>
    <property type="project" value="UniProtKB-EC"/>
</dbReference>
<dbReference type="NCBIfam" id="TIGR01099">
    <property type="entry name" value="galU"/>
    <property type="match status" value="1"/>
</dbReference>
<feature type="domain" description="Bacterial sugar transferase" evidence="10">
    <location>
        <begin position="1"/>
        <end position="82"/>
    </location>
</feature>
<dbReference type="InterPro" id="IPR003362">
    <property type="entry name" value="Bact_transf"/>
</dbReference>
<evidence type="ECO:0000256" key="7">
    <source>
        <dbReference type="ARBA" id="ARBA00048128"/>
    </source>
</evidence>
<dbReference type="InterPro" id="IPR005835">
    <property type="entry name" value="NTP_transferase_dom"/>
</dbReference>
<keyword evidence="4 8" id="KW-0808">Transferase</keyword>
<proteinExistence type="inferred from homology"/>
<dbReference type="PANTHER" id="PTHR43197:SF1">
    <property type="entry name" value="UTP--GLUCOSE-1-PHOSPHATE URIDYLYLTRANSFERASE"/>
    <property type="match status" value="1"/>
</dbReference>
<evidence type="ECO:0000313" key="11">
    <source>
        <dbReference type="EMBL" id="GAL24261.1"/>
    </source>
</evidence>
<keyword evidence="5 8" id="KW-0548">Nucleotidyltransferase</keyword>
<name>A0ABQ0J6C2_9VIBR</name>
<dbReference type="InterPro" id="IPR029044">
    <property type="entry name" value="Nucleotide-diphossugar_trans"/>
</dbReference>
<dbReference type="Pfam" id="PF00483">
    <property type="entry name" value="NTP_transferase"/>
    <property type="match status" value="1"/>
</dbReference>
<evidence type="ECO:0000256" key="6">
    <source>
        <dbReference type="ARBA" id="ARBA00037294"/>
    </source>
</evidence>
<dbReference type="EC" id="2.7.7.9" evidence="2 8"/>
<evidence type="ECO:0000256" key="1">
    <source>
        <dbReference type="ARBA" id="ARBA00006890"/>
    </source>
</evidence>
<feature type="domain" description="Nucleotidyl transferase" evidence="9">
    <location>
        <begin position="110"/>
        <end position="366"/>
    </location>
</feature>
<comment type="caution">
    <text evidence="11">The sequence shown here is derived from an EMBL/GenBank/DDBJ whole genome shotgun (WGS) entry which is preliminary data.</text>
</comment>
<evidence type="ECO:0000256" key="2">
    <source>
        <dbReference type="ARBA" id="ARBA00012415"/>
    </source>
</evidence>
<comment type="function">
    <text evidence="6">May play a role in stationary phase survival.</text>
</comment>
<dbReference type="CDD" id="cd02541">
    <property type="entry name" value="UGPase_prokaryotic"/>
    <property type="match status" value="1"/>
</dbReference>
<dbReference type="Pfam" id="PF02397">
    <property type="entry name" value="Bac_transf"/>
    <property type="match status" value="1"/>
</dbReference>
<dbReference type="Gene3D" id="3.90.550.10">
    <property type="entry name" value="Spore Coat Polysaccharide Biosynthesis Protein SpsA, Chain A"/>
    <property type="match status" value="1"/>
</dbReference>
<sequence length="397" mass="44736">MSIVGPRPHAVAHNEQYRKLINRYMLRHLVKPGITGWAQINGWRGETDTLDKMQMRVKYDLEYIHNWSVMFDTKILFLTVFKGFIDKKCILKPLNSQLGLKMIKHCLFPAAGYGTRFLPATKSMPKEMMPIVNKPLIEYGVDEAIQAGMTNMAIVTGRGKHTLMDHFDKNYELEHQISGTSKEALLGDIRGLMSSASYTYIRQREMKGLGHAIGIGRKLVGDNPFAVVLADDLCVNQEQGVLAQMVKLYEKFRCSIVAVQEVPKSEVHKYGVIAGHALKDDLYRVESMVEKPEPDEAPSNLAIIGRYILTPDIFEYLDNTEPGKGGEIQLTDALFEQAQKGCVMAYKFKGKRFDCGSVEGYIEATNYCYNNLYLGTKATTKNLTTDTEPELLTLEEA</sequence>
<protein>
    <recommendedName>
        <fullName evidence="3 8">UTP--glucose-1-phosphate uridylyltransferase</fullName>
        <ecNumber evidence="2 8">2.7.7.9</ecNumber>
    </recommendedName>
    <alternativeName>
        <fullName evidence="8">UDP-glucose pyrophosphorylase</fullName>
    </alternativeName>
</protein>
<gene>
    <name evidence="11" type="ORF">JCM19239_3964</name>
</gene>
<evidence type="ECO:0000259" key="10">
    <source>
        <dbReference type="Pfam" id="PF02397"/>
    </source>
</evidence>
<organism evidence="11 12">
    <name type="scientific">Vibrio variabilis</name>
    <dbReference type="NCBI Taxonomy" id="990271"/>
    <lineage>
        <taxon>Bacteria</taxon>
        <taxon>Pseudomonadati</taxon>
        <taxon>Pseudomonadota</taxon>
        <taxon>Gammaproteobacteria</taxon>
        <taxon>Vibrionales</taxon>
        <taxon>Vibrionaceae</taxon>
        <taxon>Vibrio</taxon>
    </lineage>
</organism>